<evidence type="ECO:0000313" key="2">
    <source>
        <dbReference type="EMBL" id="MFC4593746.1"/>
    </source>
</evidence>
<reference evidence="3" key="1">
    <citation type="journal article" date="2019" name="Int. J. Syst. Evol. Microbiol.">
        <title>The Global Catalogue of Microorganisms (GCM) 10K type strain sequencing project: providing services to taxonomists for standard genome sequencing and annotation.</title>
        <authorList>
            <consortium name="The Broad Institute Genomics Platform"/>
            <consortium name="The Broad Institute Genome Sequencing Center for Infectious Disease"/>
            <person name="Wu L."/>
            <person name="Ma J."/>
        </authorList>
    </citation>
    <scope>NUCLEOTIDE SEQUENCE [LARGE SCALE GENOMIC DNA]</scope>
    <source>
        <strain evidence="3">NBRC 103632</strain>
    </source>
</reference>
<sequence length="109" mass="11581">MPKVIIYPDTDESGAPTGGVRVVHPVGGCGLTIEDIARKDVPQGASFKIIDAAELPADRTFRAAWEADFSAPDGFGDPDGWWAEQAEREAAEQASREAALASIQGEQPE</sequence>
<evidence type="ECO:0000313" key="3">
    <source>
        <dbReference type="Proteomes" id="UP001595957"/>
    </source>
</evidence>
<evidence type="ECO:0000256" key="1">
    <source>
        <dbReference type="SAM" id="MobiDB-lite"/>
    </source>
</evidence>
<name>A0ABV9EZ80_9SPHN</name>
<protein>
    <submittedName>
        <fullName evidence="2">Uncharacterized protein</fullName>
    </submittedName>
</protein>
<feature type="compositionally biased region" description="Basic and acidic residues" evidence="1">
    <location>
        <begin position="86"/>
        <end position="95"/>
    </location>
</feature>
<comment type="caution">
    <text evidence="2">The sequence shown here is derived from an EMBL/GenBank/DDBJ whole genome shotgun (WGS) entry which is preliminary data.</text>
</comment>
<accession>A0ABV9EZ80</accession>
<gene>
    <name evidence="2" type="ORF">ACFO3E_06015</name>
</gene>
<dbReference type="EMBL" id="JBHSFZ010000008">
    <property type="protein sequence ID" value="MFC4593746.1"/>
    <property type="molecule type" value="Genomic_DNA"/>
</dbReference>
<feature type="region of interest" description="Disordered" evidence="1">
    <location>
        <begin position="86"/>
        <end position="109"/>
    </location>
</feature>
<keyword evidence="3" id="KW-1185">Reference proteome</keyword>
<dbReference type="RefSeq" id="WP_380803171.1">
    <property type="nucleotide sequence ID" value="NZ_JBHSFZ010000008.1"/>
</dbReference>
<proteinExistence type="predicted"/>
<dbReference type="Proteomes" id="UP001595957">
    <property type="component" value="Unassembled WGS sequence"/>
</dbReference>
<organism evidence="2 3">
    <name type="scientific">Sphingobium tyrosinilyticum</name>
    <dbReference type="NCBI Taxonomy" id="2715436"/>
    <lineage>
        <taxon>Bacteria</taxon>
        <taxon>Pseudomonadati</taxon>
        <taxon>Pseudomonadota</taxon>
        <taxon>Alphaproteobacteria</taxon>
        <taxon>Sphingomonadales</taxon>
        <taxon>Sphingomonadaceae</taxon>
        <taxon>Sphingobium</taxon>
    </lineage>
</organism>